<dbReference type="Proteomes" id="UP000318733">
    <property type="component" value="Unassembled WGS sequence"/>
</dbReference>
<dbReference type="SUPFAM" id="SSF55785">
    <property type="entry name" value="PYP-like sensor domain (PAS domain)"/>
    <property type="match status" value="1"/>
</dbReference>
<dbReference type="Pfam" id="PF08447">
    <property type="entry name" value="PAS_3"/>
    <property type="match status" value="1"/>
</dbReference>
<dbReference type="PRINTS" id="PR00038">
    <property type="entry name" value="HTHLUXR"/>
</dbReference>
<keyword evidence="2" id="KW-0238">DNA-binding</keyword>
<dbReference type="GO" id="GO:0003677">
    <property type="term" value="F:DNA binding"/>
    <property type="evidence" value="ECO:0007669"/>
    <property type="project" value="UniProtKB-KW"/>
</dbReference>
<feature type="domain" description="HTH luxR-type" evidence="4">
    <location>
        <begin position="188"/>
        <end position="253"/>
    </location>
</feature>
<dbReference type="PROSITE" id="PS50043">
    <property type="entry name" value="HTH_LUXR_2"/>
    <property type="match status" value="1"/>
</dbReference>
<dbReference type="CDD" id="cd06170">
    <property type="entry name" value="LuxR_C_like"/>
    <property type="match status" value="1"/>
</dbReference>
<dbReference type="AlphaFoldDB" id="A0A556M9S0"/>
<dbReference type="InterPro" id="IPR035965">
    <property type="entry name" value="PAS-like_dom_sf"/>
</dbReference>
<organism evidence="5 6">
    <name type="scientific">Mucilaginibacter corticis</name>
    <dbReference type="NCBI Taxonomy" id="2597670"/>
    <lineage>
        <taxon>Bacteria</taxon>
        <taxon>Pseudomonadati</taxon>
        <taxon>Bacteroidota</taxon>
        <taxon>Sphingobacteriia</taxon>
        <taxon>Sphingobacteriales</taxon>
        <taxon>Sphingobacteriaceae</taxon>
        <taxon>Mucilaginibacter</taxon>
    </lineage>
</organism>
<sequence>MKLELFNNKINNVWKKMPLGQYESALPVELDFYKKLLNFFQVGDYYYYIFNFEILGFELMSDGIEGLLGFKPELANIDFFLELMHPEDRPYILAFEEKVANFLLGLPTDKLMKYKVRYDYRLRKANGNFVRILQQVAVIQHDNDGGILRTLGMHTDISHLKSSGKPVLSLIGLEGEPSYMDIDIRQNFLKVKDLLSKREREVLRHLIDGKLSKQISDIMHVTKQTVDSHRKNMLRKNNVSNTTELVAKAIKNGWV</sequence>
<dbReference type="OrthoDB" id="965844at2"/>
<dbReference type="SMART" id="SM00421">
    <property type="entry name" value="HTH_LUXR"/>
    <property type="match status" value="1"/>
</dbReference>
<dbReference type="InterPro" id="IPR036388">
    <property type="entry name" value="WH-like_DNA-bd_sf"/>
</dbReference>
<dbReference type="PANTHER" id="PTHR44688:SF16">
    <property type="entry name" value="DNA-BINDING TRANSCRIPTIONAL ACTIVATOR DEVR_DOSR"/>
    <property type="match status" value="1"/>
</dbReference>
<dbReference type="PROSITE" id="PS00622">
    <property type="entry name" value="HTH_LUXR_1"/>
    <property type="match status" value="1"/>
</dbReference>
<dbReference type="Gene3D" id="1.10.10.10">
    <property type="entry name" value="Winged helix-like DNA-binding domain superfamily/Winged helix DNA-binding domain"/>
    <property type="match status" value="1"/>
</dbReference>
<keyword evidence="3" id="KW-0804">Transcription</keyword>
<protein>
    <recommendedName>
        <fullName evidence="4">HTH luxR-type domain-containing protein</fullName>
    </recommendedName>
</protein>
<dbReference type="InterPro" id="IPR016032">
    <property type="entry name" value="Sig_transdc_resp-reg_C-effctor"/>
</dbReference>
<evidence type="ECO:0000256" key="3">
    <source>
        <dbReference type="ARBA" id="ARBA00023163"/>
    </source>
</evidence>
<dbReference type="SUPFAM" id="SSF46894">
    <property type="entry name" value="C-terminal effector domain of the bipartite response regulators"/>
    <property type="match status" value="1"/>
</dbReference>
<comment type="caution">
    <text evidence="5">The sequence shown here is derived from an EMBL/GenBank/DDBJ whole genome shotgun (WGS) entry which is preliminary data.</text>
</comment>
<dbReference type="InterPro" id="IPR000014">
    <property type="entry name" value="PAS"/>
</dbReference>
<dbReference type="InterPro" id="IPR001610">
    <property type="entry name" value="PAC"/>
</dbReference>
<evidence type="ECO:0000259" key="4">
    <source>
        <dbReference type="PROSITE" id="PS50043"/>
    </source>
</evidence>
<dbReference type="Gene3D" id="3.30.450.20">
    <property type="entry name" value="PAS domain"/>
    <property type="match status" value="1"/>
</dbReference>
<evidence type="ECO:0000313" key="5">
    <source>
        <dbReference type="EMBL" id="TSJ36611.1"/>
    </source>
</evidence>
<reference evidence="5 6" key="1">
    <citation type="submission" date="2019-07" db="EMBL/GenBank/DDBJ databases">
        <authorList>
            <person name="Huq M.A."/>
        </authorList>
    </citation>
    <scope>NUCLEOTIDE SEQUENCE [LARGE SCALE GENOMIC DNA]</scope>
    <source>
        <strain evidence="5 6">MAH-19</strain>
    </source>
</reference>
<name>A0A556M9S0_9SPHI</name>
<dbReference type="SMART" id="SM00086">
    <property type="entry name" value="PAC"/>
    <property type="match status" value="1"/>
</dbReference>
<dbReference type="EMBL" id="VLPK01000006">
    <property type="protein sequence ID" value="TSJ36611.1"/>
    <property type="molecule type" value="Genomic_DNA"/>
</dbReference>
<dbReference type="CDD" id="cd00130">
    <property type="entry name" value="PAS"/>
    <property type="match status" value="1"/>
</dbReference>
<evidence type="ECO:0000313" key="6">
    <source>
        <dbReference type="Proteomes" id="UP000318733"/>
    </source>
</evidence>
<evidence type="ECO:0000256" key="2">
    <source>
        <dbReference type="ARBA" id="ARBA00023125"/>
    </source>
</evidence>
<keyword evidence="1" id="KW-0805">Transcription regulation</keyword>
<dbReference type="InterPro" id="IPR013655">
    <property type="entry name" value="PAS_fold_3"/>
</dbReference>
<evidence type="ECO:0000256" key="1">
    <source>
        <dbReference type="ARBA" id="ARBA00023015"/>
    </source>
</evidence>
<dbReference type="PANTHER" id="PTHR44688">
    <property type="entry name" value="DNA-BINDING TRANSCRIPTIONAL ACTIVATOR DEVR_DOSR"/>
    <property type="match status" value="1"/>
</dbReference>
<gene>
    <name evidence="5" type="ORF">FO440_22555</name>
</gene>
<proteinExistence type="predicted"/>
<accession>A0A556M9S0</accession>
<dbReference type="Pfam" id="PF00196">
    <property type="entry name" value="GerE"/>
    <property type="match status" value="1"/>
</dbReference>
<dbReference type="InterPro" id="IPR000792">
    <property type="entry name" value="Tscrpt_reg_LuxR_C"/>
</dbReference>
<keyword evidence="6" id="KW-1185">Reference proteome</keyword>
<dbReference type="RefSeq" id="WP_144250579.1">
    <property type="nucleotide sequence ID" value="NZ_VLPK01000006.1"/>
</dbReference>
<dbReference type="GO" id="GO:0006355">
    <property type="term" value="P:regulation of DNA-templated transcription"/>
    <property type="evidence" value="ECO:0007669"/>
    <property type="project" value="InterPro"/>
</dbReference>